<feature type="domain" description="Peptidoglycan binding-like" evidence="1">
    <location>
        <begin position="19"/>
        <end position="74"/>
    </location>
</feature>
<accession>A0A6S6TB24</accession>
<dbReference type="SUPFAM" id="SSF47090">
    <property type="entry name" value="PGBD-like"/>
    <property type="match status" value="1"/>
</dbReference>
<dbReference type="InterPro" id="IPR002477">
    <property type="entry name" value="Peptidoglycan-bd-like"/>
</dbReference>
<sequence>MKQREAKVSFQALSMGESGTMVYIVQKILNTIGYELKEDGIFSFKTQKAVKEFQETKDTLLVDGIVGYKTMKAIDEMSSISQIDK</sequence>
<organism evidence="2">
    <name type="scientific">uncultured Sulfurovum sp</name>
    <dbReference type="NCBI Taxonomy" id="269237"/>
    <lineage>
        <taxon>Bacteria</taxon>
        <taxon>Pseudomonadati</taxon>
        <taxon>Campylobacterota</taxon>
        <taxon>Epsilonproteobacteria</taxon>
        <taxon>Campylobacterales</taxon>
        <taxon>Sulfurovaceae</taxon>
        <taxon>Sulfurovum</taxon>
        <taxon>environmental samples</taxon>
    </lineage>
</organism>
<gene>
    <name evidence="2" type="ORF">HELGO_WM4837</name>
</gene>
<dbReference type="InterPro" id="IPR036366">
    <property type="entry name" value="PGBDSf"/>
</dbReference>
<evidence type="ECO:0000259" key="1">
    <source>
        <dbReference type="Pfam" id="PF01471"/>
    </source>
</evidence>
<proteinExistence type="predicted"/>
<dbReference type="EMBL" id="CACVAU010000052">
    <property type="protein sequence ID" value="CAA6818032.1"/>
    <property type="molecule type" value="Genomic_DNA"/>
</dbReference>
<protein>
    <recommendedName>
        <fullName evidence="1">Peptidoglycan binding-like domain-containing protein</fullName>
    </recommendedName>
</protein>
<dbReference type="AlphaFoldDB" id="A0A6S6TB24"/>
<dbReference type="InterPro" id="IPR036365">
    <property type="entry name" value="PGBD-like_sf"/>
</dbReference>
<dbReference type="Pfam" id="PF01471">
    <property type="entry name" value="PG_binding_1"/>
    <property type="match status" value="1"/>
</dbReference>
<reference evidence="2" key="1">
    <citation type="submission" date="2020-01" db="EMBL/GenBank/DDBJ databases">
        <authorList>
            <person name="Meier V. D."/>
            <person name="Meier V D."/>
        </authorList>
    </citation>
    <scope>NUCLEOTIDE SEQUENCE</scope>
    <source>
        <strain evidence="2">HLG_WM_MAG_05</strain>
    </source>
</reference>
<name>A0A6S6TB24_9BACT</name>
<evidence type="ECO:0000313" key="2">
    <source>
        <dbReference type="EMBL" id="CAA6818032.1"/>
    </source>
</evidence>
<dbReference type="Gene3D" id="1.10.101.10">
    <property type="entry name" value="PGBD-like superfamily/PGBD"/>
    <property type="match status" value="1"/>
</dbReference>